<evidence type="ECO:0000313" key="2">
    <source>
        <dbReference type="EMBL" id="MBO0515471.1"/>
    </source>
</evidence>
<keyword evidence="3" id="KW-1185">Reference proteome</keyword>
<protein>
    <submittedName>
        <fullName evidence="2">Uncharacterized protein</fullName>
    </submittedName>
</protein>
<evidence type="ECO:0000256" key="1">
    <source>
        <dbReference type="SAM" id="MobiDB-lite"/>
    </source>
</evidence>
<proteinExistence type="predicted"/>
<dbReference type="RefSeq" id="WP_206966309.1">
    <property type="nucleotide sequence ID" value="NZ_BAAAJJ010000002.1"/>
</dbReference>
<organism evidence="2 3">
    <name type="scientific">Streptomyces beijiangensis</name>
    <dbReference type="NCBI Taxonomy" id="163361"/>
    <lineage>
        <taxon>Bacteria</taxon>
        <taxon>Bacillati</taxon>
        <taxon>Actinomycetota</taxon>
        <taxon>Actinomycetes</taxon>
        <taxon>Kitasatosporales</taxon>
        <taxon>Streptomycetaceae</taxon>
        <taxon>Streptomyces</taxon>
    </lineage>
</organism>
<comment type="caution">
    <text evidence="2">The sequence shown here is derived from an EMBL/GenBank/DDBJ whole genome shotgun (WGS) entry which is preliminary data.</text>
</comment>
<gene>
    <name evidence="2" type="ORF">J0695_27295</name>
</gene>
<dbReference type="AlphaFoldDB" id="A0A939FC30"/>
<evidence type="ECO:0000313" key="3">
    <source>
        <dbReference type="Proteomes" id="UP000664167"/>
    </source>
</evidence>
<sequence length="59" mass="6653">MSRRKPRSPGVSLQGRAAGLHRYDDEIKSDGGKKHLHSRIRQSAKRALRRELACGQDTL</sequence>
<dbReference type="Proteomes" id="UP000664167">
    <property type="component" value="Unassembled WGS sequence"/>
</dbReference>
<feature type="region of interest" description="Disordered" evidence="1">
    <location>
        <begin position="1"/>
        <end position="46"/>
    </location>
</feature>
<accession>A0A939FC30</accession>
<feature type="compositionally biased region" description="Basic and acidic residues" evidence="1">
    <location>
        <begin position="21"/>
        <end position="33"/>
    </location>
</feature>
<feature type="compositionally biased region" description="Basic residues" evidence="1">
    <location>
        <begin position="34"/>
        <end position="46"/>
    </location>
</feature>
<dbReference type="EMBL" id="JAFLRJ010000287">
    <property type="protein sequence ID" value="MBO0515471.1"/>
    <property type="molecule type" value="Genomic_DNA"/>
</dbReference>
<reference evidence="2" key="1">
    <citation type="submission" date="2021-03" db="EMBL/GenBank/DDBJ databases">
        <title>Streptomyces poriferae sp. nov., a novel marine sponge-derived Actinobacteria species with anti-MRSA activity.</title>
        <authorList>
            <person name="Sandoval-Powers M."/>
            <person name="Kralova S."/>
            <person name="Nguyen G.-S."/>
            <person name="Fawwal D."/>
            <person name="Degnes K."/>
            <person name="Klinkenberg G."/>
            <person name="Sletta H."/>
            <person name="Wentzel A."/>
            <person name="Liles M.R."/>
        </authorList>
    </citation>
    <scope>NUCLEOTIDE SEQUENCE</scope>
    <source>
        <strain evidence="2">DSM 41794</strain>
    </source>
</reference>
<name>A0A939FC30_9ACTN</name>